<dbReference type="PANTHER" id="PTHR46034">
    <property type="match status" value="1"/>
</dbReference>
<reference evidence="3" key="1">
    <citation type="submission" date="2020-05" db="EMBL/GenBank/DDBJ databases">
        <title>WGS assembly of Panicum virgatum.</title>
        <authorList>
            <person name="Lovell J.T."/>
            <person name="Jenkins J."/>
            <person name="Shu S."/>
            <person name="Juenger T.E."/>
            <person name="Schmutz J."/>
        </authorList>
    </citation>
    <scope>NUCLEOTIDE SEQUENCE</scope>
    <source>
        <strain evidence="3">AP13</strain>
    </source>
</reference>
<dbReference type="PROSITE" id="PS51222">
    <property type="entry name" value="DCD"/>
    <property type="match status" value="1"/>
</dbReference>
<protein>
    <recommendedName>
        <fullName evidence="2">DCD domain-containing protein</fullName>
    </recommendedName>
</protein>
<name>A0A8T0U8H2_PANVG</name>
<evidence type="ECO:0000256" key="1">
    <source>
        <dbReference type="SAM" id="MobiDB-lite"/>
    </source>
</evidence>
<evidence type="ECO:0000313" key="3">
    <source>
        <dbReference type="EMBL" id="KAG2616639.1"/>
    </source>
</evidence>
<dbReference type="SMART" id="SM00612">
    <property type="entry name" value="Kelch"/>
    <property type="match status" value="6"/>
</dbReference>
<dbReference type="InterPro" id="IPR013989">
    <property type="entry name" value="Dev_and_cell_death_domain"/>
</dbReference>
<dbReference type="Pfam" id="PF01344">
    <property type="entry name" value="Kelch_1"/>
    <property type="match status" value="5"/>
</dbReference>
<feature type="compositionally biased region" description="Basic residues" evidence="1">
    <location>
        <begin position="1"/>
        <end position="10"/>
    </location>
</feature>
<dbReference type="AlphaFoldDB" id="A0A8T0U8H2"/>
<sequence>MHRLVRKRHVATPQLRGEQKRKPVAEAEGDACLQLQPLQERSNLVLEGGAWNLAMQTYNQNSKYGELTRNLRETQLGGVIFGCKYDTIDECFKKQLFGLPSIHYSYVRNVKPGMPLFLFNYSDRKLHGIFEAASPGQMYIDPYAWSNDGSLRTTFPAQVRICTKTQYPPLLESQFKTLLGDNYYNHHHFYFELDHAQTRALISLFKSLAPSNLNQVPAVSSKRNLAVSPLPTKMKLPAVPDPKKVTENPKETNPFSVLSNSASPFNWADDVDSASSTDEKKSEGLLSDCDDLDDNHLQDQFVPHSNPDDASQNSSGKTVDQGVELLNSLNDQNGAVNVDEIESEVHNSPGGVGLQPERQTILEKLKELSFHRQQVAISSQDCVDSSSDQCVPDETQINENLSCDPFDAAMEDKTSSDEFRGNDELLQIITALTKRTEALEKKLIGSDQEILSLREVVKDSGRKVQQLEYLVDELQFKFDSSLSHLGSMCNTLAKPSIFLIGGYNGVTWLSSLESFSPEKETLVGLTPMSSPRSYASAAALDGHIFAFGGGDGMSWYNTVECYSSRNNEWTECPSLNRKKGSLAGICLNEKIYAIGGGDGNETYSEVEMFDPYLGKWICSPSMLLSRFALAATELNGVIYTTGGYDGSVYLESAEMYDPREGFWVRLPSMSTRRGCHALTVLGDALYAIGGYDGDKMVASIEIFEPRLNTWRTGDPMNIPRGYAGAVNLDDNLFLIGGMQSNVQILDTVEIYNVSSGWSVLGFESIGKRSFASAVVL</sequence>
<dbReference type="Gene3D" id="2.120.10.80">
    <property type="entry name" value="Kelch-type beta propeller"/>
    <property type="match status" value="2"/>
</dbReference>
<keyword evidence="4" id="KW-1185">Reference proteome</keyword>
<feature type="region of interest" description="Disordered" evidence="1">
    <location>
        <begin position="1"/>
        <end position="23"/>
    </location>
</feature>
<evidence type="ECO:0000259" key="2">
    <source>
        <dbReference type="PROSITE" id="PS51222"/>
    </source>
</evidence>
<dbReference type="InterPro" id="IPR015915">
    <property type="entry name" value="Kelch-typ_b-propeller"/>
</dbReference>
<feature type="compositionally biased region" description="Polar residues" evidence="1">
    <location>
        <begin position="308"/>
        <end position="318"/>
    </location>
</feature>
<feature type="domain" description="DCD" evidence="2">
    <location>
        <begin position="74"/>
        <end position="207"/>
    </location>
</feature>
<organism evidence="3 4">
    <name type="scientific">Panicum virgatum</name>
    <name type="common">Blackwell switchgrass</name>
    <dbReference type="NCBI Taxonomy" id="38727"/>
    <lineage>
        <taxon>Eukaryota</taxon>
        <taxon>Viridiplantae</taxon>
        <taxon>Streptophyta</taxon>
        <taxon>Embryophyta</taxon>
        <taxon>Tracheophyta</taxon>
        <taxon>Spermatophyta</taxon>
        <taxon>Magnoliopsida</taxon>
        <taxon>Liliopsida</taxon>
        <taxon>Poales</taxon>
        <taxon>Poaceae</taxon>
        <taxon>PACMAD clade</taxon>
        <taxon>Panicoideae</taxon>
        <taxon>Panicodae</taxon>
        <taxon>Paniceae</taxon>
        <taxon>Panicinae</taxon>
        <taxon>Panicum</taxon>
        <taxon>Panicum sect. Hiantes</taxon>
    </lineage>
</organism>
<dbReference type="PANTHER" id="PTHR46034:SF7">
    <property type="entry name" value="INFLUENZA VIRUS NS1A-BINDING PROTEIN"/>
    <property type="match status" value="1"/>
</dbReference>
<feature type="region of interest" description="Disordered" evidence="1">
    <location>
        <begin position="232"/>
        <end position="318"/>
    </location>
</feature>
<dbReference type="OrthoDB" id="45365at2759"/>
<dbReference type="InterPro" id="IPR044832">
    <property type="entry name" value="NRP-like"/>
</dbReference>
<accession>A0A8T0U8H2</accession>
<dbReference type="EMBL" id="CM029042">
    <property type="protein sequence ID" value="KAG2616639.1"/>
    <property type="molecule type" value="Genomic_DNA"/>
</dbReference>
<dbReference type="Proteomes" id="UP000823388">
    <property type="component" value="Chromosome 3N"/>
</dbReference>
<evidence type="ECO:0000313" key="4">
    <source>
        <dbReference type="Proteomes" id="UP000823388"/>
    </source>
</evidence>
<dbReference type="GO" id="GO:0034976">
    <property type="term" value="P:response to endoplasmic reticulum stress"/>
    <property type="evidence" value="ECO:0007669"/>
    <property type="project" value="InterPro"/>
</dbReference>
<feature type="compositionally biased region" description="Polar residues" evidence="1">
    <location>
        <begin position="251"/>
        <end position="264"/>
    </location>
</feature>
<dbReference type="Pfam" id="PF10539">
    <property type="entry name" value="Dev_Cell_Death"/>
    <property type="match status" value="1"/>
</dbReference>
<comment type="caution">
    <text evidence="3">The sequence shown here is derived from an EMBL/GenBank/DDBJ whole genome shotgun (WGS) entry which is preliminary data.</text>
</comment>
<dbReference type="InterPro" id="IPR006652">
    <property type="entry name" value="Kelch_1"/>
</dbReference>
<dbReference type="SMART" id="SM00767">
    <property type="entry name" value="DCD"/>
    <property type="match status" value="1"/>
</dbReference>
<feature type="compositionally biased region" description="Basic and acidic residues" evidence="1">
    <location>
        <begin position="241"/>
        <end position="250"/>
    </location>
</feature>
<dbReference type="SUPFAM" id="SSF117281">
    <property type="entry name" value="Kelch motif"/>
    <property type="match status" value="1"/>
</dbReference>
<proteinExistence type="predicted"/>
<gene>
    <name evidence="3" type="ORF">PVAP13_3NG249111</name>
</gene>